<protein>
    <submittedName>
        <fullName evidence="2">Uncharacterized protein</fullName>
    </submittedName>
</protein>
<gene>
    <name evidence="2" type="ORF">GCM10009544_37760</name>
</gene>
<evidence type="ECO:0000313" key="2">
    <source>
        <dbReference type="EMBL" id="GAA0472173.1"/>
    </source>
</evidence>
<organism evidence="2 3">
    <name type="scientific">Streptomyces stramineus</name>
    <dbReference type="NCBI Taxonomy" id="173861"/>
    <lineage>
        <taxon>Bacteria</taxon>
        <taxon>Bacillati</taxon>
        <taxon>Actinomycetota</taxon>
        <taxon>Actinomycetes</taxon>
        <taxon>Kitasatosporales</taxon>
        <taxon>Streptomycetaceae</taxon>
        <taxon>Streptomyces</taxon>
    </lineage>
</organism>
<name>A0ABN1AB92_9ACTN</name>
<comment type="caution">
    <text evidence="2">The sequence shown here is derived from an EMBL/GenBank/DDBJ whole genome shotgun (WGS) entry which is preliminary data.</text>
</comment>
<sequence>MGAPYTAPAAPRSRAPPPCHPPAAEETGEGAHRPAAPAGRPVERPGDPRTPGRPGGSRK</sequence>
<feature type="region of interest" description="Disordered" evidence="1">
    <location>
        <begin position="1"/>
        <end position="59"/>
    </location>
</feature>
<accession>A0ABN1AB92</accession>
<feature type="compositionally biased region" description="Low complexity" evidence="1">
    <location>
        <begin position="1"/>
        <end position="13"/>
    </location>
</feature>
<proteinExistence type="predicted"/>
<reference evidence="2 3" key="1">
    <citation type="journal article" date="2019" name="Int. J. Syst. Evol. Microbiol.">
        <title>The Global Catalogue of Microorganisms (GCM) 10K type strain sequencing project: providing services to taxonomists for standard genome sequencing and annotation.</title>
        <authorList>
            <consortium name="The Broad Institute Genomics Platform"/>
            <consortium name="The Broad Institute Genome Sequencing Center for Infectious Disease"/>
            <person name="Wu L."/>
            <person name="Ma J."/>
        </authorList>
    </citation>
    <scope>NUCLEOTIDE SEQUENCE [LARGE SCALE GENOMIC DNA]</scope>
    <source>
        <strain evidence="2 3">JCM 10649</strain>
    </source>
</reference>
<evidence type="ECO:0000256" key="1">
    <source>
        <dbReference type="SAM" id="MobiDB-lite"/>
    </source>
</evidence>
<dbReference type="EMBL" id="BAAAHB010000041">
    <property type="protein sequence ID" value="GAA0472173.1"/>
    <property type="molecule type" value="Genomic_DNA"/>
</dbReference>
<dbReference type="Proteomes" id="UP001499895">
    <property type="component" value="Unassembled WGS sequence"/>
</dbReference>
<keyword evidence="3" id="KW-1185">Reference proteome</keyword>
<evidence type="ECO:0000313" key="3">
    <source>
        <dbReference type="Proteomes" id="UP001499895"/>
    </source>
</evidence>